<evidence type="ECO:0000256" key="4">
    <source>
        <dbReference type="ARBA" id="ARBA00022989"/>
    </source>
</evidence>
<evidence type="ECO:0000313" key="9">
    <source>
        <dbReference type="Proteomes" id="UP000515570"/>
    </source>
</evidence>
<dbReference type="Pfam" id="PF02104">
    <property type="entry name" value="SURF1"/>
    <property type="match status" value="1"/>
</dbReference>
<dbReference type="PANTHER" id="PTHR23427:SF2">
    <property type="entry name" value="SURFEIT LOCUS PROTEIN 1"/>
    <property type="match status" value="1"/>
</dbReference>
<organism evidence="8 9">
    <name type="scientific">Corynebacterium hindlerae</name>
    <dbReference type="NCBI Taxonomy" id="699041"/>
    <lineage>
        <taxon>Bacteria</taxon>
        <taxon>Bacillati</taxon>
        <taxon>Actinomycetota</taxon>
        <taxon>Actinomycetes</taxon>
        <taxon>Mycobacteriales</taxon>
        <taxon>Corynebacteriaceae</taxon>
        <taxon>Corynebacterium</taxon>
    </lineage>
</organism>
<dbReference type="EMBL" id="CP059833">
    <property type="protein sequence ID" value="QMV84942.1"/>
    <property type="molecule type" value="Genomic_DNA"/>
</dbReference>
<proteinExistence type="inferred from homology"/>
<reference evidence="8 9" key="1">
    <citation type="submission" date="2020-07" db="EMBL/GenBank/DDBJ databases">
        <title>non toxigenic Corynebacterium sp. nov from a clinical source.</title>
        <authorList>
            <person name="Bernier A.-M."/>
            <person name="Bernard K."/>
        </authorList>
    </citation>
    <scope>NUCLEOTIDE SEQUENCE [LARGE SCALE GENOMIC DNA]</scope>
    <source>
        <strain evidence="9">NML 93-0612</strain>
    </source>
</reference>
<dbReference type="InterPro" id="IPR045214">
    <property type="entry name" value="Surf1/Surf4"/>
</dbReference>
<dbReference type="InterPro" id="IPR002994">
    <property type="entry name" value="Surf1/Shy1"/>
</dbReference>
<evidence type="ECO:0000256" key="7">
    <source>
        <dbReference type="SAM" id="MobiDB-lite"/>
    </source>
</evidence>
<feature type="compositionally biased region" description="Basic residues" evidence="7">
    <location>
        <begin position="273"/>
        <end position="286"/>
    </location>
</feature>
<evidence type="ECO:0000313" key="8">
    <source>
        <dbReference type="EMBL" id="QMV84942.1"/>
    </source>
</evidence>
<keyword evidence="4 6" id="KW-1133">Transmembrane helix</keyword>
<feature type="transmembrane region" description="Helical" evidence="6">
    <location>
        <begin position="218"/>
        <end position="238"/>
    </location>
</feature>
<comment type="subcellular location">
    <subcellularLocation>
        <location evidence="6">Cell membrane</location>
        <topology evidence="6">Multi-pass membrane protein</topology>
    </subcellularLocation>
    <subcellularLocation>
        <location evidence="1">Membrane</location>
    </subcellularLocation>
</comment>
<keyword evidence="9" id="KW-1185">Reference proteome</keyword>
<name>A0A7G5FEA1_9CORY</name>
<evidence type="ECO:0000256" key="1">
    <source>
        <dbReference type="ARBA" id="ARBA00004370"/>
    </source>
</evidence>
<feature type="region of interest" description="Disordered" evidence="7">
    <location>
        <begin position="247"/>
        <end position="295"/>
    </location>
</feature>
<dbReference type="CDD" id="cd06662">
    <property type="entry name" value="SURF1"/>
    <property type="match status" value="1"/>
</dbReference>
<keyword evidence="6" id="KW-1003">Cell membrane</keyword>
<dbReference type="Proteomes" id="UP000515570">
    <property type="component" value="Chromosome"/>
</dbReference>
<evidence type="ECO:0000256" key="2">
    <source>
        <dbReference type="ARBA" id="ARBA00007165"/>
    </source>
</evidence>
<dbReference type="RefSeq" id="WP_182385749.1">
    <property type="nucleotide sequence ID" value="NZ_CP059833.1"/>
</dbReference>
<dbReference type="PANTHER" id="PTHR23427">
    <property type="entry name" value="SURFEIT LOCUS PROTEIN"/>
    <property type="match status" value="1"/>
</dbReference>
<gene>
    <name evidence="8" type="ORF">HW450_11505</name>
</gene>
<comment type="similarity">
    <text evidence="2 6">Belongs to the SURF1 family.</text>
</comment>
<evidence type="ECO:0000256" key="6">
    <source>
        <dbReference type="RuleBase" id="RU363076"/>
    </source>
</evidence>
<protein>
    <recommendedName>
        <fullName evidence="6">SURF1-like protein</fullName>
    </recommendedName>
</protein>
<evidence type="ECO:0000256" key="5">
    <source>
        <dbReference type="ARBA" id="ARBA00023136"/>
    </source>
</evidence>
<feature type="transmembrane region" description="Helical" evidence="6">
    <location>
        <begin position="12"/>
        <end position="35"/>
    </location>
</feature>
<dbReference type="AlphaFoldDB" id="A0A7G5FEA1"/>
<accession>A0A7G5FEA1</accession>
<dbReference type="GO" id="GO:0005886">
    <property type="term" value="C:plasma membrane"/>
    <property type="evidence" value="ECO:0007669"/>
    <property type="project" value="UniProtKB-SubCell"/>
</dbReference>
<dbReference type="PROSITE" id="PS50895">
    <property type="entry name" value="SURF1"/>
    <property type="match status" value="1"/>
</dbReference>
<keyword evidence="3 6" id="KW-0812">Transmembrane</keyword>
<sequence length="295" mass="32783">MNGKAWKAFLNPGWIFTFILIITFTYVAFTVLAPWQLGKSEVVSHRNDLIAEHFDKEPAPFDSVFTAGGVLPPDNEYLRVAITGHYLPESEVIMRVRPVESGPAYHALTPFMMTDGTTVLVNRGWTRPENGHLPSDFPAPPTGEHTIVGYARIDEPKPQIAPTIEADRQMVTGIDTEEISELTGVTLAQDYVQLADGEPGVLTAFPLPRLDNGPHLSYGIQWIAFGILAPIGLGYFVFAELRERSREQEEQEALTTGEVRSPAPAPSSAPAPRRSRYGNAKNHRTSWQRDDEEKF</sequence>
<keyword evidence="5 6" id="KW-0472">Membrane</keyword>
<evidence type="ECO:0000256" key="3">
    <source>
        <dbReference type="ARBA" id="ARBA00022692"/>
    </source>
</evidence>